<dbReference type="HOGENOM" id="CLU_2397088_0_0_3"/>
<evidence type="ECO:0000256" key="1">
    <source>
        <dbReference type="SAM" id="MobiDB-lite"/>
    </source>
</evidence>
<reference evidence="3 4" key="1">
    <citation type="journal article" date="2014" name="Appl. Environ. Microbiol.">
        <title>Elucidation of insertion elements encoded on plasmids and in vitro construction of shuttle vectors from the toxic cyanobacterium Planktothrix.</title>
        <authorList>
            <person name="Christiansen G."/>
            <person name="Goesmann A."/>
            <person name="Kurmayer R."/>
        </authorList>
    </citation>
    <scope>NUCLEOTIDE SEQUENCE [LARGE SCALE GENOMIC DNA]</scope>
    <source>
        <strain evidence="3 4">NIVA-CYA 126/8</strain>
    </source>
</reference>
<evidence type="ECO:0000256" key="2">
    <source>
        <dbReference type="SAM" id="SignalP"/>
    </source>
</evidence>
<accession>A0A073CHW2</accession>
<feature type="chain" id="PRO_5001687582" evidence="2">
    <location>
        <begin position="21"/>
        <end position="93"/>
    </location>
</feature>
<dbReference type="STRING" id="388467.A19Y_3042"/>
<dbReference type="PROSITE" id="PS51257">
    <property type="entry name" value="PROKAR_LIPOPROTEIN"/>
    <property type="match status" value="1"/>
</dbReference>
<sequence>MQSKTIQLFLAVGLATTLGACGGGNQEEGVKPGETPVTAPAPQVPANSAPATAPQAPATFAPSPSSDNNEDDKNDNDKDDNNKDDDGGEGGEG</sequence>
<feature type="region of interest" description="Disordered" evidence="1">
    <location>
        <begin position="19"/>
        <end position="93"/>
    </location>
</feature>
<keyword evidence="3" id="KW-0418">Kinase</keyword>
<feature type="compositionally biased region" description="Low complexity" evidence="1">
    <location>
        <begin position="35"/>
        <end position="67"/>
    </location>
</feature>
<dbReference type="EC" id="2.7.11.1" evidence="3"/>
<organism evidence="3 4">
    <name type="scientific">Planktothrix agardhii (strain NIVA-CYA 126/8)</name>
    <dbReference type="NCBI Taxonomy" id="388467"/>
    <lineage>
        <taxon>Bacteria</taxon>
        <taxon>Bacillati</taxon>
        <taxon>Cyanobacteriota</taxon>
        <taxon>Cyanophyceae</taxon>
        <taxon>Oscillatoriophycideae</taxon>
        <taxon>Oscillatoriales</taxon>
        <taxon>Microcoleaceae</taxon>
        <taxon>Planktothrix</taxon>
    </lineage>
</organism>
<feature type="compositionally biased region" description="Basic and acidic residues" evidence="1">
    <location>
        <begin position="75"/>
        <end position="85"/>
    </location>
</feature>
<dbReference type="GO" id="GO:0004674">
    <property type="term" value="F:protein serine/threonine kinase activity"/>
    <property type="evidence" value="ECO:0007669"/>
    <property type="project" value="UniProtKB-EC"/>
</dbReference>
<keyword evidence="3" id="KW-0808">Transferase</keyword>
<keyword evidence="2" id="KW-0732">Signal</keyword>
<dbReference type="RefSeq" id="WP_042155120.1">
    <property type="nucleotide sequence ID" value="NZ_CM002803.1"/>
</dbReference>
<dbReference type="PATRIC" id="fig|388467.6.peg.2987"/>
<dbReference type="EMBL" id="CM002803">
    <property type="protein sequence ID" value="KEI67874.1"/>
    <property type="molecule type" value="Genomic_DNA"/>
</dbReference>
<evidence type="ECO:0000313" key="3">
    <source>
        <dbReference type="EMBL" id="KEI67874.1"/>
    </source>
</evidence>
<dbReference type="AlphaFoldDB" id="A0A073CHW2"/>
<keyword evidence="4" id="KW-1185">Reference proteome</keyword>
<evidence type="ECO:0000313" key="4">
    <source>
        <dbReference type="Proteomes" id="UP000027395"/>
    </source>
</evidence>
<gene>
    <name evidence="3" type="ORF">A19Y_3042</name>
</gene>
<protein>
    <submittedName>
        <fullName evidence="3">Serine/threonine kinase 6</fullName>
        <ecNumber evidence="3">2.7.11.1</ecNumber>
    </submittedName>
</protein>
<feature type="signal peptide" evidence="2">
    <location>
        <begin position="1"/>
        <end position="20"/>
    </location>
</feature>
<name>A0A073CHW2_PLAA1</name>
<dbReference type="Proteomes" id="UP000027395">
    <property type="component" value="Chromosome"/>
</dbReference>
<proteinExistence type="predicted"/>